<dbReference type="InterPro" id="IPR011009">
    <property type="entry name" value="Kinase-like_dom_sf"/>
</dbReference>
<dbReference type="PANTHER" id="PTHR21310">
    <property type="entry name" value="AMINOGLYCOSIDE PHOSPHOTRANSFERASE-RELATED-RELATED"/>
    <property type="match status" value="1"/>
</dbReference>
<name>A0A2B7X389_9EURO</name>
<dbReference type="STRING" id="1447875.A0A2B7X389"/>
<comment type="caution">
    <text evidence="2">The sequence shown here is derived from an EMBL/GenBank/DDBJ whole genome shotgun (WGS) entry which is preliminary data.</text>
</comment>
<dbReference type="InterPro" id="IPR002575">
    <property type="entry name" value="Aminoglycoside_PTrfase"/>
</dbReference>
<dbReference type="AlphaFoldDB" id="A0A2B7X389"/>
<gene>
    <name evidence="2" type="ORF">AJ79_07398</name>
</gene>
<dbReference type="Pfam" id="PF01636">
    <property type="entry name" value="APH"/>
    <property type="match status" value="1"/>
</dbReference>
<accession>A0A2B7X389</accession>
<proteinExistence type="predicted"/>
<evidence type="ECO:0000313" key="2">
    <source>
        <dbReference type="EMBL" id="PGH03320.1"/>
    </source>
</evidence>
<keyword evidence="3" id="KW-1185">Reference proteome</keyword>
<protein>
    <recommendedName>
        <fullName evidence="1">Aminoglycoside phosphotransferase domain-containing protein</fullName>
    </recommendedName>
</protein>
<dbReference type="Gene3D" id="3.90.1200.10">
    <property type="match status" value="1"/>
</dbReference>
<dbReference type="SUPFAM" id="SSF56112">
    <property type="entry name" value="Protein kinase-like (PK-like)"/>
    <property type="match status" value="1"/>
</dbReference>
<feature type="domain" description="Aminoglycoside phosphotransferase" evidence="1">
    <location>
        <begin position="100"/>
        <end position="169"/>
    </location>
</feature>
<dbReference type="InterPro" id="IPR051678">
    <property type="entry name" value="AGP_Transferase"/>
</dbReference>
<dbReference type="Proteomes" id="UP000223968">
    <property type="component" value="Unassembled WGS sequence"/>
</dbReference>
<organism evidence="2 3">
    <name type="scientific">Helicocarpus griseus UAMH5409</name>
    <dbReference type="NCBI Taxonomy" id="1447875"/>
    <lineage>
        <taxon>Eukaryota</taxon>
        <taxon>Fungi</taxon>
        <taxon>Dikarya</taxon>
        <taxon>Ascomycota</taxon>
        <taxon>Pezizomycotina</taxon>
        <taxon>Eurotiomycetes</taxon>
        <taxon>Eurotiomycetidae</taxon>
        <taxon>Onygenales</taxon>
        <taxon>Ajellomycetaceae</taxon>
        <taxon>Helicocarpus</taxon>
    </lineage>
</organism>
<dbReference type="EMBL" id="PDNB01000149">
    <property type="protein sequence ID" value="PGH03320.1"/>
    <property type="molecule type" value="Genomic_DNA"/>
</dbReference>
<sequence length="215" mass="24261">MSLESDKEEGEELHFMGSRRITRYGPDKVIKSGNTDISEADAQICRGPHYDPLACIQYGRPKIHTNAKLLWTTSLLGGYIAQLRALKGAYIGRLDRSKATVADINAFGVEKHEIAFAHGDLSPWNVMVGDQAHITAIIDCEDSGWYPEYWEYYRALRVLTPVDGWPEYFHYIFPYAYKAEYIGLSYLSIISSSYMISLTLETCSGCGHIRGLSRC</sequence>
<dbReference type="OrthoDB" id="8300194at2759"/>
<reference evidence="2 3" key="1">
    <citation type="submission" date="2017-10" db="EMBL/GenBank/DDBJ databases">
        <title>Comparative genomics in systemic dimorphic fungi from Ajellomycetaceae.</title>
        <authorList>
            <person name="Munoz J.F."/>
            <person name="Mcewen J.G."/>
            <person name="Clay O.K."/>
            <person name="Cuomo C.A."/>
        </authorList>
    </citation>
    <scope>NUCLEOTIDE SEQUENCE [LARGE SCALE GENOMIC DNA]</scope>
    <source>
        <strain evidence="2 3">UAMH5409</strain>
    </source>
</reference>
<evidence type="ECO:0000259" key="1">
    <source>
        <dbReference type="Pfam" id="PF01636"/>
    </source>
</evidence>
<evidence type="ECO:0000313" key="3">
    <source>
        <dbReference type="Proteomes" id="UP000223968"/>
    </source>
</evidence>
<dbReference type="PANTHER" id="PTHR21310:SF58">
    <property type="entry name" value="AMINOGLYCOSIDE PHOSPHOTRANSFERASE DOMAIN-CONTAINING PROTEIN"/>
    <property type="match status" value="1"/>
</dbReference>